<evidence type="ECO:0000256" key="1">
    <source>
        <dbReference type="ARBA" id="ARBA00004651"/>
    </source>
</evidence>
<keyword evidence="5 7" id="KW-0472">Membrane</keyword>
<dbReference type="GO" id="GO:0015658">
    <property type="term" value="F:branched-chain amino acid transmembrane transporter activity"/>
    <property type="evidence" value="ECO:0007669"/>
    <property type="project" value="InterPro"/>
</dbReference>
<evidence type="ECO:0000313" key="8">
    <source>
        <dbReference type="EMBL" id="CPR18289.1"/>
    </source>
</evidence>
<proteinExistence type="predicted"/>
<dbReference type="EMBL" id="LN829119">
    <property type="protein sequence ID" value="CPR18289.1"/>
    <property type="molecule type" value="Genomic_DNA"/>
</dbReference>
<dbReference type="Pfam" id="PF02653">
    <property type="entry name" value="BPD_transp_2"/>
    <property type="match status" value="1"/>
</dbReference>
<evidence type="ECO:0000256" key="3">
    <source>
        <dbReference type="ARBA" id="ARBA00022692"/>
    </source>
</evidence>
<reference evidence="9" key="1">
    <citation type="submission" date="2015-02" db="EMBL/GenBank/DDBJ databases">
        <authorList>
            <person name="Chooi Y.-H."/>
        </authorList>
    </citation>
    <scope>NUCLEOTIDE SEQUENCE [LARGE SCALE GENOMIC DNA]</scope>
    <source>
        <strain evidence="9">strain Y</strain>
    </source>
</reference>
<evidence type="ECO:0000313" key="9">
    <source>
        <dbReference type="Proteomes" id="UP000033187"/>
    </source>
</evidence>
<dbReference type="CDD" id="cd06581">
    <property type="entry name" value="TM_PBP1_LivM_like"/>
    <property type="match status" value="1"/>
</dbReference>
<gene>
    <name evidence="8" type="ORF">YBN1229_v1_1642</name>
</gene>
<dbReference type="AlphaFoldDB" id="A0A0D6JDV7"/>
<comment type="subcellular location">
    <subcellularLocation>
        <location evidence="1">Cell membrane</location>
        <topology evidence="1">Multi-pass membrane protein</topology>
    </subcellularLocation>
</comment>
<sequence length="345" mass="36598">MTATNISRVALVVFAGLLLAVPVVMPMFVSPFWIDIIAEILIWSLLAASVNLLLGYVGLLSFGQALFFGVGMYGAALSVIHWGADFWGGLAVGIVAAMLTAAIAGSVAVRLTWHYFAIITVVFSLILYFAAMSAKPITGGDDGISFSTPKVFSFGDLELSLADQSVQYYTILLVVAACYGLFGLIVRSPLGVRFMAVRENDRRAALVGINVYLTRYLAFVLAGGLAGASGALFAFFGRYASASYMFYHVSGEAVVWAIVGGAGSLLGPLFGTGLLIIFRELISTVWEHYLFVVGAITVLVVMFAPRGLAGAWSDFMKVIGRNKRAETPTSNPGLSKPAADTKLGG</sequence>
<dbReference type="InterPro" id="IPR043428">
    <property type="entry name" value="LivM-like"/>
</dbReference>
<feature type="region of interest" description="Disordered" evidence="6">
    <location>
        <begin position="324"/>
        <end position="345"/>
    </location>
</feature>
<accession>A0A0D6JDV7</accession>
<dbReference type="OrthoDB" id="9034298at2"/>
<dbReference type="KEGG" id="fiy:BN1229_v1_1642"/>
<keyword evidence="3 7" id="KW-0812">Transmembrane</keyword>
<feature type="transmembrane region" description="Helical" evidence="7">
    <location>
        <begin position="116"/>
        <end position="134"/>
    </location>
</feature>
<feature type="transmembrane region" description="Helical" evidence="7">
    <location>
        <begin position="40"/>
        <end position="59"/>
    </location>
</feature>
<feature type="transmembrane region" description="Helical" evidence="7">
    <location>
        <begin position="166"/>
        <end position="186"/>
    </location>
</feature>
<dbReference type="KEGG" id="fil:BN1229_v1_1639"/>
<evidence type="ECO:0000256" key="6">
    <source>
        <dbReference type="SAM" id="MobiDB-lite"/>
    </source>
</evidence>
<evidence type="ECO:0008006" key="10">
    <source>
        <dbReference type="Google" id="ProtNLM"/>
    </source>
</evidence>
<dbReference type="PANTHER" id="PTHR30482:SF17">
    <property type="entry name" value="ABC TRANSPORTER ATP-BINDING PROTEIN"/>
    <property type="match status" value="1"/>
</dbReference>
<feature type="transmembrane region" description="Helical" evidence="7">
    <location>
        <begin position="66"/>
        <end position="84"/>
    </location>
</feature>
<dbReference type="PANTHER" id="PTHR30482">
    <property type="entry name" value="HIGH-AFFINITY BRANCHED-CHAIN AMINO ACID TRANSPORT SYSTEM PERMEASE"/>
    <property type="match status" value="1"/>
</dbReference>
<keyword evidence="2" id="KW-1003">Cell membrane</keyword>
<protein>
    <recommendedName>
        <fullName evidence="10">Branched-chain amino acid ABC transporter permease</fullName>
    </recommendedName>
</protein>
<feature type="transmembrane region" description="Helical" evidence="7">
    <location>
        <begin position="12"/>
        <end position="34"/>
    </location>
</feature>
<dbReference type="RefSeq" id="WP_046477771.1">
    <property type="nucleotide sequence ID" value="NZ_LN829118.1"/>
</dbReference>
<evidence type="ECO:0000256" key="4">
    <source>
        <dbReference type="ARBA" id="ARBA00022989"/>
    </source>
</evidence>
<evidence type="ECO:0000256" key="2">
    <source>
        <dbReference type="ARBA" id="ARBA00022475"/>
    </source>
</evidence>
<keyword evidence="9" id="KW-1185">Reference proteome</keyword>
<keyword evidence="4 7" id="KW-1133">Transmembrane helix</keyword>
<feature type="transmembrane region" description="Helical" evidence="7">
    <location>
        <begin position="207"/>
        <end position="233"/>
    </location>
</feature>
<organism evidence="8 9">
    <name type="scientific">Candidatus Filomicrobium marinum</name>
    <dbReference type="NCBI Taxonomy" id="1608628"/>
    <lineage>
        <taxon>Bacteria</taxon>
        <taxon>Pseudomonadati</taxon>
        <taxon>Pseudomonadota</taxon>
        <taxon>Alphaproteobacteria</taxon>
        <taxon>Hyphomicrobiales</taxon>
        <taxon>Hyphomicrobiaceae</taxon>
        <taxon>Filomicrobium</taxon>
    </lineage>
</organism>
<name>A0A0D6JDV7_9HYPH</name>
<dbReference type="GO" id="GO:0005886">
    <property type="term" value="C:plasma membrane"/>
    <property type="evidence" value="ECO:0007669"/>
    <property type="project" value="UniProtKB-SubCell"/>
</dbReference>
<feature type="transmembrane region" description="Helical" evidence="7">
    <location>
        <begin position="289"/>
        <end position="308"/>
    </location>
</feature>
<evidence type="ECO:0000256" key="7">
    <source>
        <dbReference type="SAM" id="Phobius"/>
    </source>
</evidence>
<feature type="transmembrane region" description="Helical" evidence="7">
    <location>
        <begin position="90"/>
        <end position="109"/>
    </location>
</feature>
<feature type="transmembrane region" description="Helical" evidence="7">
    <location>
        <begin position="253"/>
        <end position="277"/>
    </location>
</feature>
<dbReference type="InterPro" id="IPR001851">
    <property type="entry name" value="ABC_transp_permease"/>
</dbReference>
<dbReference type="Proteomes" id="UP000033187">
    <property type="component" value="Chromosome 1"/>
</dbReference>
<evidence type="ECO:0000256" key="5">
    <source>
        <dbReference type="ARBA" id="ARBA00023136"/>
    </source>
</evidence>